<evidence type="ECO:0000256" key="17">
    <source>
        <dbReference type="ARBA" id="ARBA00048623"/>
    </source>
</evidence>
<feature type="transmembrane region" description="Helical" evidence="19">
    <location>
        <begin position="124"/>
        <end position="147"/>
    </location>
</feature>
<gene>
    <name evidence="19" type="primary">cobS</name>
    <name evidence="20" type="ORF">ACFOEB_05600</name>
</gene>
<keyword evidence="8 19" id="KW-0169">Cobalamin biosynthesis</keyword>
<feature type="transmembrane region" description="Helical" evidence="19">
    <location>
        <begin position="69"/>
        <end position="87"/>
    </location>
</feature>
<keyword evidence="11 19" id="KW-0460">Magnesium</keyword>
<evidence type="ECO:0000256" key="9">
    <source>
        <dbReference type="ARBA" id="ARBA00022679"/>
    </source>
</evidence>
<name>A0ABV7HSS0_9GAMM</name>
<evidence type="ECO:0000256" key="10">
    <source>
        <dbReference type="ARBA" id="ARBA00022692"/>
    </source>
</evidence>
<dbReference type="Proteomes" id="UP001595548">
    <property type="component" value="Unassembled WGS sequence"/>
</dbReference>
<evidence type="ECO:0000313" key="20">
    <source>
        <dbReference type="EMBL" id="MFC3154672.1"/>
    </source>
</evidence>
<evidence type="ECO:0000256" key="4">
    <source>
        <dbReference type="ARBA" id="ARBA00010561"/>
    </source>
</evidence>
<evidence type="ECO:0000256" key="15">
    <source>
        <dbReference type="ARBA" id="ARBA00032605"/>
    </source>
</evidence>
<comment type="caution">
    <text evidence="20">The sequence shown here is derived from an EMBL/GenBank/DDBJ whole genome shotgun (WGS) entry which is preliminary data.</text>
</comment>
<comment type="catalytic activity">
    <reaction evidence="18 19">
        <text>alpha-ribazole 5'-phosphate + adenosylcob(III)inamide-GDP = adenosylcob(III)alamin 5'-phosphate + GMP + H(+)</text>
        <dbReference type="Rhea" id="RHEA:23560"/>
        <dbReference type="ChEBI" id="CHEBI:15378"/>
        <dbReference type="ChEBI" id="CHEBI:57918"/>
        <dbReference type="ChEBI" id="CHEBI:58115"/>
        <dbReference type="ChEBI" id="CHEBI:60487"/>
        <dbReference type="ChEBI" id="CHEBI:60493"/>
        <dbReference type="EC" id="2.7.8.26"/>
    </reaction>
</comment>
<evidence type="ECO:0000256" key="19">
    <source>
        <dbReference type="HAMAP-Rule" id="MF_00719"/>
    </source>
</evidence>
<dbReference type="Pfam" id="PF02654">
    <property type="entry name" value="CobS"/>
    <property type="match status" value="1"/>
</dbReference>
<dbReference type="EC" id="2.7.8.26" evidence="5 19"/>
<dbReference type="InterPro" id="IPR003805">
    <property type="entry name" value="CobS"/>
</dbReference>
<keyword evidence="13 19" id="KW-0472">Membrane</keyword>
<comment type="function">
    <text evidence="14 19">Joins adenosylcobinamide-GDP and alpha-ribazole to generate adenosylcobalamin (Ado-cobalamin). Also synthesizes adenosylcobalamin 5'-phosphate from adenosylcobinamide-GDP and alpha-ribazole 5'-phosphate.</text>
</comment>
<evidence type="ECO:0000256" key="7">
    <source>
        <dbReference type="ARBA" id="ARBA00022475"/>
    </source>
</evidence>
<evidence type="ECO:0000256" key="1">
    <source>
        <dbReference type="ARBA" id="ARBA00001946"/>
    </source>
</evidence>
<dbReference type="EMBL" id="JBHRTL010000006">
    <property type="protein sequence ID" value="MFC3154672.1"/>
    <property type="molecule type" value="Genomic_DNA"/>
</dbReference>
<evidence type="ECO:0000256" key="11">
    <source>
        <dbReference type="ARBA" id="ARBA00022842"/>
    </source>
</evidence>
<keyword evidence="9 19" id="KW-0808">Transferase</keyword>
<evidence type="ECO:0000256" key="5">
    <source>
        <dbReference type="ARBA" id="ARBA00013200"/>
    </source>
</evidence>
<organism evidence="20 21">
    <name type="scientific">Gilvimarinus japonicus</name>
    <dbReference type="NCBI Taxonomy" id="1796469"/>
    <lineage>
        <taxon>Bacteria</taxon>
        <taxon>Pseudomonadati</taxon>
        <taxon>Pseudomonadota</taxon>
        <taxon>Gammaproteobacteria</taxon>
        <taxon>Cellvibrionales</taxon>
        <taxon>Cellvibrionaceae</taxon>
        <taxon>Gilvimarinus</taxon>
    </lineage>
</organism>
<evidence type="ECO:0000256" key="8">
    <source>
        <dbReference type="ARBA" id="ARBA00022573"/>
    </source>
</evidence>
<dbReference type="RefSeq" id="WP_382415063.1">
    <property type="nucleotide sequence ID" value="NZ_AP031500.1"/>
</dbReference>
<evidence type="ECO:0000256" key="3">
    <source>
        <dbReference type="ARBA" id="ARBA00004663"/>
    </source>
</evidence>
<evidence type="ECO:0000256" key="18">
    <source>
        <dbReference type="ARBA" id="ARBA00049504"/>
    </source>
</evidence>
<accession>A0ABV7HSS0</accession>
<keyword evidence="12 19" id="KW-1133">Transmembrane helix</keyword>
<feature type="transmembrane region" description="Helical" evidence="19">
    <location>
        <begin position="41"/>
        <end position="62"/>
    </location>
</feature>
<dbReference type="GO" id="GO:0051073">
    <property type="term" value="F:adenosylcobinamide-GDP ribazoletransferase activity"/>
    <property type="evidence" value="ECO:0007669"/>
    <property type="project" value="UniProtKB-EC"/>
</dbReference>
<evidence type="ECO:0000256" key="13">
    <source>
        <dbReference type="ARBA" id="ARBA00023136"/>
    </source>
</evidence>
<comment type="subcellular location">
    <subcellularLocation>
        <location evidence="2 19">Cell membrane</location>
        <topology evidence="2 19">Multi-pass membrane protein</topology>
    </subcellularLocation>
</comment>
<proteinExistence type="inferred from homology"/>
<reference evidence="21" key="1">
    <citation type="journal article" date="2019" name="Int. J. Syst. Evol. Microbiol.">
        <title>The Global Catalogue of Microorganisms (GCM) 10K type strain sequencing project: providing services to taxonomists for standard genome sequencing and annotation.</title>
        <authorList>
            <consortium name="The Broad Institute Genomics Platform"/>
            <consortium name="The Broad Institute Genome Sequencing Center for Infectious Disease"/>
            <person name="Wu L."/>
            <person name="Ma J."/>
        </authorList>
    </citation>
    <scope>NUCLEOTIDE SEQUENCE [LARGE SCALE GENOMIC DNA]</scope>
    <source>
        <strain evidence="21">KCTC 52141</strain>
    </source>
</reference>
<comment type="cofactor">
    <cofactor evidence="1 19">
        <name>Mg(2+)</name>
        <dbReference type="ChEBI" id="CHEBI:18420"/>
    </cofactor>
</comment>
<dbReference type="PANTHER" id="PTHR34148">
    <property type="entry name" value="ADENOSYLCOBINAMIDE-GDP RIBAZOLETRANSFERASE"/>
    <property type="match status" value="1"/>
</dbReference>
<evidence type="ECO:0000256" key="14">
    <source>
        <dbReference type="ARBA" id="ARBA00025228"/>
    </source>
</evidence>
<sequence>MSQNARVGALQAMLYALMFLTRLPVGRWLNDVDEQTAKRAVLFYPLVGLLIGCLLTLAAGVLMPLGAPLAAALVLVLWVAVTGALHLDGLADCMDAYYAGHKCVDATQRREKILTVMHDPACGAVALVSLVLLLLVKWAALSALFTLAADSSTLVILPIFIALVISAVLARTIILPFMALNDYARQDGPASVNDATHKHVYWAIALVVFVLCGLLAGVLTASALLLALVVLMLYWAQLWRRQIGGYTGDCLGALVELAETLTLIVLVALW</sequence>
<evidence type="ECO:0000313" key="21">
    <source>
        <dbReference type="Proteomes" id="UP001595548"/>
    </source>
</evidence>
<keyword evidence="10 19" id="KW-0812">Transmembrane</keyword>
<keyword evidence="21" id="KW-1185">Reference proteome</keyword>
<comment type="catalytic activity">
    <reaction evidence="17 19">
        <text>alpha-ribazole + adenosylcob(III)inamide-GDP = adenosylcob(III)alamin + GMP + H(+)</text>
        <dbReference type="Rhea" id="RHEA:16049"/>
        <dbReference type="ChEBI" id="CHEBI:10329"/>
        <dbReference type="ChEBI" id="CHEBI:15378"/>
        <dbReference type="ChEBI" id="CHEBI:18408"/>
        <dbReference type="ChEBI" id="CHEBI:58115"/>
        <dbReference type="ChEBI" id="CHEBI:60487"/>
        <dbReference type="EC" id="2.7.8.26"/>
    </reaction>
</comment>
<protein>
    <recommendedName>
        <fullName evidence="6 19">Adenosylcobinamide-GDP ribazoletransferase</fullName>
        <ecNumber evidence="5 19">2.7.8.26</ecNumber>
    </recommendedName>
    <alternativeName>
        <fullName evidence="16 19">Cobalamin synthase</fullName>
    </alternativeName>
    <alternativeName>
        <fullName evidence="15 19">Cobalamin-5'-phosphate synthase</fullName>
    </alternativeName>
</protein>
<evidence type="ECO:0000256" key="6">
    <source>
        <dbReference type="ARBA" id="ARBA00015850"/>
    </source>
</evidence>
<comment type="similarity">
    <text evidence="4 19">Belongs to the CobS family.</text>
</comment>
<dbReference type="PANTHER" id="PTHR34148:SF1">
    <property type="entry name" value="ADENOSYLCOBINAMIDE-GDP RIBAZOLETRANSFERASE"/>
    <property type="match status" value="1"/>
</dbReference>
<dbReference type="HAMAP" id="MF_00719">
    <property type="entry name" value="CobS"/>
    <property type="match status" value="1"/>
</dbReference>
<feature type="transmembrane region" description="Helical" evidence="19">
    <location>
        <begin position="154"/>
        <end position="180"/>
    </location>
</feature>
<feature type="transmembrane region" description="Helical" evidence="19">
    <location>
        <begin position="200"/>
        <end position="233"/>
    </location>
</feature>
<evidence type="ECO:0000256" key="16">
    <source>
        <dbReference type="ARBA" id="ARBA00032853"/>
    </source>
</evidence>
<evidence type="ECO:0000256" key="2">
    <source>
        <dbReference type="ARBA" id="ARBA00004651"/>
    </source>
</evidence>
<keyword evidence="7 19" id="KW-1003">Cell membrane</keyword>
<comment type="pathway">
    <text evidence="3 19">Cofactor biosynthesis; adenosylcobalamin biosynthesis; adenosylcobalamin from cob(II)yrinate a,c-diamide: step 7/7.</text>
</comment>
<feature type="transmembrane region" description="Helical" evidence="19">
    <location>
        <begin position="12"/>
        <end position="29"/>
    </location>
</feature>
<evidence type="ECO:0000256" key="12">
    <source>
        <dbReference type="ARBA" id="ARBA00022989"/>
    </source>
</evidence>